<protein>
    <submittedName>
        <fullName evidence="5">Uncharacterized protein</fullName>
    </submittedName>
</protein>
<feature type="domain" description="CRIM" evidence="3">
    <location>
        <begin position="131"/>
        <end position="257"/>
    </location>
</feature>
<evidence type="ECO:0000259" key="3">
    <source>
        <dbReference type="Pfam" id="PF16978"/>
    </source>
</evidence>
<dbReference type="PANTHER" id="PTHR13335:SF1">
    <property type="entry name" value="TARGET OF RAPAMYCIN COMPLEX 2 SUBUNIT MAPKAP1"/>
    <property type="match status" value="1"/>
</dbReference>
<comment type="similarity">
    <text evidence="1">Belongs to the SIN1 family.</text>
</comment>
<feature type="domain" description="Target of rapamycin complex 2 subunit MAPKAP1-like Ras-binding" evidence="4">
    <location>
        <begin position="270"/>
        <end position="348"/>
    </location>
</feature>
<evidence type="ECO:0000256" key="2">
    <source>
        <dbReference type="SAM" id="MobiDB-lite"/>
    </source>
</evidence>
<dbReference type="PANTHER" id="PTHR13335">
    <property type="entry name" value="TARGET OF RAPAMYCIN COMPLEX 2 SUBUNIT MAPKAP1"/>
    <property type="match status" value="1"/>
</dbReference>
<dbReference type="Proteomes" id="UP000218231">
    <property type="component" value="Unassembled WGS sequence"/>
</dbReference>
<dbReference type="AlphaFoldDB" id="A0A2A2JUE4"/>
<proteinExistence type="inferred from homology"/>
<accession>A0A2A2JUE4</accession>
<comment type="caution">
    <text evidence="5">The sequence shown here is derived from an EMBL/GenBank/DDBJ whole genome shotgun (WGS) entry which is preliminary data.</text>
</comment>
<dbReference type="InterPro" id="IPR031567">
    <property type="entry name" value="CRIM_dom"/>
</dbReference>
<keyword evidence="6" id="KW-1185">Reference proteome</keyword>
<dbReference type="GO" id="GO:0031932">
    <property type="term" value="C:TORC2 complex"/>
    <property type="evidence" value="ECO:0007669"/>
    <property type="project" value="InterPro"/>
</dbReference>
<dbReference type="STRING" id="2018661.A0A2A2JUE4"/>
<sequence length="611" mass="69646">MAHFDKAELLDFIRHSVSLEDDIEQSNLIAQVTRQDIFIISDKRAKYGGLPLNFRNQNPPEEAWDDDDGFYEPPPEPSSTKSLINDRLTSRTSDMTQAAIRNTVLQSTSPISSFLAELRPLQPGCRKQDVTKLLKMQKSPLLAELSDYEQYEGGMDRPSKKILIIIAPNGKSDETTPQLLVTVQSRALLYQLIGLAMFKYVQKTGIELRGHVSDYSLYVADETGEIDTDLPPLDGQTQLSRLGFNVLALVRTQNSNSPKRRTIVTVHLTDHTTYPLEIESMQSTTVKWLLDEVIKRIDEDEDERERQTGIQLLRIRDYTVERVDDDSQPFELTQSLASCGVTDFLIVQKNSSRGDFMPHQGQFGRQMSSNSINLSLPRLPSFNLFEYFNGDSVTPLSSPNRLEHSTSFLDPDDQVCSFIVTKMHRFKPNWKAYFVIRYSGFEINPFSTENMQNSGFFLQGKQKSKCIAWQYVASFTVEKTTQMVSKAPVDTMYLTFWYLNPLSRQQLSQMIDEEMSPLDVKKLYNDEVWKCLKLEMGNREEADEAARQIEALLLPHYDGAIPKVFAFSKNGSIRPAVAAKSALIKENHRSVVTNKFSNFAKITNSIKKKFN</sequence>
<reference evidence="5 6" key="1">
    <citation type="journal article" date="2017" name="Curr. Biol.">
        <title>Genome architecture and evolution of a unichromosomal asexual nematode.</title>
        <authorList>
            <person name="Fradin H."/>
            <person name="Zegar C."/>
            <person name="Gutwein M."/>
            <person name="Lucas J."/>
            <person name="Kovtun M."/>
            <person name="Corcoran D."/>
            <person name="Baugh L.R."/>
            <person name="Kiontke K."/>
            <person name="Gunsalus K."/>
            <person name="Fitch D.H."/>
            <person name="Piano F."/>
        </authorList>
    </citation>
    <scope>NUCLEOTIDE SEQUENCE [LARGE SCALE GENOMIC DNA]</scope>
    <source>
        <strain evidence="5">PF1309</strain>
    </source>
</reference>
<dbReference type="EMBL" id="LIAE01010209">
    <property type="protein sequence ID" value="PAV65366.1"/>
    <property type="molecule type" value="Genomic_DNA"/>
</dbReference>
<dbReference type="GO" id="GO:0005546">
    <property type="term" value="F:phosphatidylinositol-4,5-bisphosphate binding"/>
    <property type="evidence" value="ECO:0007669"/>
    <property type="project" value="TreeGrafter"/>
</dbReference>
<dbReference type="Pfam" id="PF16978">
    <property type="entry name" value="CRIM"/>
    <property type="match status" value="1"/>
</dbReference>
<dbReference type="GO" id="GO:0038203">
    <property type="term" value="P:TORC2 signaling"/>
    <property type="evidence" value="ECO:0007669"/>
    <property type="project" value="TreeGrafter"/>
</dbReference>
<evidence type="ECO:0000259" key="4">
    <source>
        <dbReference type="Pfam" id="PF25322"/>
    </source>
</evidence>
<evidence type="ECO:0000313" key="5">
    <source>
        <dbReference type="EMBL" id="PAV65366.1"/>
    </source>
</evidence>
<dbReference type="Pfam" id="PF25322">
    <property type="entry name" value="RBD_SIN1"/>
    <property type="match status" value="1"/>
</dbReference>
<dbReference type="GO" id="GO:0005886">
    <property type="term" value="C:plasma membrane"/>
    <property type="evidence" value="ECO:0007669"/>
    <property type="project" value="TreeGrafter"/>
</dbReference>
<name>A0A2A2JUE4_9BILA</name>
<dbReference type="InterPro" id="IPR008828">
    <property type="entry name" value="Sin1/Avo1"/>
</dbReference>
<feature type="region of interest" description="Disordered" evidence="2">
    <location>
        <begin position="51"/>
        <end position="83"/>
    </location>
</feature>
<dbReference type="OrthoDB" id="241990at2759"/>
<dbReference type="GO" id="GO:0005737">
    <property type="term" value="C:cytoplasm"/>
    <property type="evidence" value="ECO:0007669"/>
    <property type="project" value="TreeGrafter"/>
</dbReference>
<evidence type="ECO:0000256" key="1">
    <source>
        <dbReference type="ARBA" id="ARBA00009407"/>
    </source>
</evidence>
<dbReference type="InterPro" id="IPR057339">
    <property type="entry name" value="RBD_SIN1"/>
</dbReference>
<organism evidence="5 6">
    <name type="scientific">Diploscapter pachys</name>
    <dbReference type="NCBI Taxonomy" id="2018661"/>
    <lineage>
        <taxon>Eukaryota</taxon>
        <taxon>Metazoa</taxon>
        <taxon>Ecdysozoa</taxon>
        <taxon>Nematoda</taxon>
        <taxon>Chromadorea</taxon>
        <taxon>Rhabditida</taxon>
        <taxon>Rhabditina</taxon>
        <taxon>Rhabditomorpha</taxon>
        <taxon>Rhabditoidea</taxon>
        <taxon>Rhabditidae</taxon>
        <taxon>Diploscapter</taxon>
    </lineage>
</organism>
<evidence type="ECO:0000313" key="6">
    <source>
        <dbReference type="Proteomes" id="UP000218231"/>
    </source>
</evidence>
<gene>
    <name evidence="5" type="ORF">WR25_19295</name>
</gene>